<reference evidence="2" key="1">
    <citation type="submission" date="2018-09" db="EMBL/GenBank/DDBJ databases">
        <title>Acidovorax cavernicola nov. sp. isolated from Gruta de las Maravillas (Aracena, Spain).</title>
        <authorList>
            <person name="Jurado V."/>
            <person name="Gutierrez-Patricio S."/>
            <person name="Gonzalez-Pimentel J.L."/>
            <person name="Miller A.Z."/>
            <person name="Laiz L."/>
            <person name="Saiz-Jimenez C."/>
        </authorList>
    </citation>
    <scope>NUCLEOTIDE SEQUENCE [LARGE SCALE GENOMIC DNA]</scope>
    <source>
        <strain evidence="2">1011MAR3C25</strain>
    </source>
</reference>
<dbReference type="EMBL" id="QZCG01000003">
    <property type="protein sequence ID" value="RJE87205.1"/>
    <property type="molecule type" value="Genomic_DNA"/>
</dbReference>
<dbReference type="OrthoDB" id="9815800at2"/>
<gene>
    <name evidence="1" type="ORF">D3P04_05515</name>
</gene>
<dbReference type="RefSeq" id="WP_119746741.1">
    <property type="nucleotide sequence ID" value="NZ_QZCG01000003.1"/>
</dbReference>
<name>A0A418T1W6_9RHOB</name>
<accession>A0A418T1W6</accession>
<dbReference type="AlphaFoldDB" id="A0A418T1W6"/>
<proteinExistence type="predicted"/>
<dbReference type="InterPro" id="IPR027587">
    <property type="entry name" value="TrbK"/>
</dbReference>
<dbReference type="NCBIfam" id="TIGR04360">
    <property type="entry name" value="other_trbK"/>
    <property type="match status" value="1"/>
</dbReference>
<dbReference type="Pfam" id="PF20084">
    <property type="entry name" value="TrbK"/>
    <property type="match status" value="1"/>
</dbReference>
<evidence type="ECO:0000313" key="2">
    <source>
        <dbReference type="Proteomes" id="UP000284202"/>
    </source>
</evidence>
<protein>
    <submittedName>
        <fullName evidence="1">Conjugal transfer protein TrbK</fullName>
    </submittedName>
</protein>
<evidence type="ECO:0000313" key="1">
    <source>
        <dbReference type="EMBL" id="RJE87205.1"/>
    </source>
</evidence>
<keyword evidence="2" id="KW-1185">Reference proteome</keyword>
<sequence>MHDPFWPRTLAILLLAVAMTVTVIRLQETGDLPETPEPAIRLLPEDPLRAEQRRCQEMGEAAAKDEECLRVWAETRDRFLGRDAGPALPLDNEGQ</sequence>
<comment type="caution">
    <text evidence="1">The sequence shown here is derived from an EMBL/GenBank/DDBJ whole genome shotgun (WGS) entry which is preliminary data.</text>
</comment>
<dbReference type="Proteomes" id="UP000284202">
    <property type="component" value="Unassembled WGS sequence"/>
</dbReference>
<organism evidence="1 2">
    <name type="scientific">Paracoccus onubensis</name>
    <dbReference type="NCBI Taxonomy" id="1675788"/>
    <lineage>
        <taxon>Bacteria</taxon>
        <taxon>Pseudomonadati</taxon>
        <taxon>Pseudomonadota</taxon>
        <taxon>Alphaproteobacteria</taxon>
        <taxon>Rhodobacterales</taxon>
        <taxon>Paracoccaceae</taxon>
        <taxon>Paracoccus</taxon>
    </lineage>
</organism>